<feature type="region of interest" description="Disordered" evidence="1">
    <location>
        <begin position="66"/>
        <end position="107"/>
    </location>
</feature>
<dbReference type="OrthoDB" id="909814at2759"/>
<dbReference type="Proteomes" id="UP000516437">
    <property type="component" value="Chromosome 1"/>
</dbReference>
<reference evidence="3" key="3">
    <citation type="submission" date="2019-09" db="EMBL/GenBank/DDBJ databases">
        <authorList>
            <person name="Gao Z."/>
        </authorList>
    </citation>
    <scope>NUCLEOTIDE SEQUENCE</scope>
    <source>
        <tissue evidence="3">Leaves</tissue>
    </source>
</reference>
<reference evidence="3 4" key="2">
    <citation type="journal article" date="2019" name="Plant Biotechnol. J.">
        <title>The red bayberry genome and genetic basis of sex determination.</title>
        <authorList>
            <person name="Jia H.M."/>
            <person name="Jia H.J."/>
            <person name="Cai Q.L."/>
            <person name="Wang Y."/>
            <person name="Zhao H.B."/>
            <person name="Yang W.F."/>
            <person name="Wang G.Y."/>
            <person name="Li Y.H."/>
            <person name="Zhan D.L."/>
            <person name="Shen Y.T."/>
            <person name="Niu Q.F."/>
            <person name="Chang L."/>
            <person name="Qiu J."/>
            <person name="Zhao L."/>
            <person name="Xie H.B."/>
            <person name="Fu W.Y."/>
            <person name="Jin J."/>
            <person name="Li X.W."/>
            <person name="Jiao Y."/>
            <person name="Zhou C.C."/>
            <person name="Tu T."/>
            <person name="Chai C.Y."/>
            <person name="Gao J.L."/>
            <person name="Fan L.J."/>
            <person name="van de Weg E."/>
            <person name="Wang J.Y."/>
            <person name="Gao Z.S."/>
        </authorList>
    </citation>
    <scope>NUCLEOTIDE SEQUENCE [LARGE SCALE GENOMIC DNA]</scope>
    <source>
        <tissue evidence="3">Leaves</tissue>
    </source>
</reference>
<name>A0A6A1WIH9_9ROSI</name>
<evidence type="ECO:0000313" key="4">
    <source>
        <dbReference type="Proteomes" id="UP000516437"/>
    </source>
</evidence>
<evidence type="ECO:0000313" key="2">
    <source>
        <dbReference type="EMBL" id="KAB1225075.1"/>
    </source>
</evidence>
<dbReference type="AlphaFoldDB" id="A0A6A1WIH9"/>
<sequence>MFTHGLRSFLPQVSAVSKLRFHQLEVATQPFRHHYRHSQPPVPQKTRTVGSRPLAKDYHRQVIRKLTESTHSTSPEPRLVSPPKKDNHRVNKLSGLSRKRSEPNSRELGSFGVSWCEEWFFPSVGAPECFIEKAAKKLVLTKPVDENLQKKQANSGPVTEKPEAKSTPSDP</sequence>
<reference evidence="3" key="1">
    <citation type="submission" date="2018-07" db="EMBL/GenBank/DDBJ databases">
        <authorList>
            <person name="Gao Z.-S."/>
            <person name="Jia H.-M."/>
            <person name="Jia H.-J."/>
            <person name="Cai Q.-L."/>
            <person name="Wang Y."/>
            <person name="Zhao H.-B."/>
        </authorList>
    </citation>
    <scope>NUCLEOTIDE SEQUENCE</scope>
    <source>
        <tissue evidence="3">Leaves</tissue>
    </source>
</reference>
<comment type="caution">
    <text evidence="3">The sequence shown here is derived from an EMBL/GenBank/DDBJ whole genome shotgun (WGS) entry which is preliminary data.</text>
</comment>
<dbReference type="EMBL" id="RXIC02000019">
    <property type="protein sequence ID" value="KAB1225082.1"/>
    <property type="molecule type" value="Genomic_DNA"/>
</dbReference>
<evidence type="ECO:0000256" key="1">
    <source>
        <dbReference type="SAM" id="MobiDB-lite"/>
    </source>
</evidence>
<feature type="region of interest" description="Disordered" evidence="1">
    <location>
        <begin position="141"/>
        <end position="171"/>
    </location>
</feature>
<organism evidence="3 4">
    <name type="scientific">Morella rubra</name>
    <name type="common">Chinese bayberry</name>
    <dbReference type="NCBI Taxonomy" id="262757"/>
    <lineage>
        <taxon>Eukaryota</taxon>
        <taxon>Viridiplantae</taxon>
        <taxon>Streptophyta</taxon>
        <taxon>Embryophyta</taxon>
        <taxon>Tracheophyta</taxon>
        <taxon>Spermatophyta</taxon>
        <taxon>Magnoliopsida</taxon>
        <taxon>eudicotyledons</taxon>
        <taxon>Gunneridae</taxon>
        <taxon>Pentapetalae</taxon>
        <taxon>rosids</taxon>
        <taxon>fabids</taxon>
        <taxon>Fagales</taxon>
        <taxon>Myricaceae</taxon>
        <taxon>Morella</taxon>
    </lineage>
</organism>
<dbReference type="EMBL" id="RXIC02000019">
    <property type="protein sequence ID" value="KAB1225075.1"/>
    <property type="molecule type" value="Genomic_DNA"/>
</dbReference>
<accession>A0A6A1WIH9</accession>
<gene>
    <name evidence="3" type="ORF">CJ030_MR1G005389</name>
    <name evidence="2" type="ORF">CJ030_MR1G005396</name>
</gene>
<proteinExistence type="predicted"/>
<protein>
    <submittedName>
        <fullName evidence="3">Uncharacterized protein</fullName>
    </submittedName>
</protein>
<keyword evidence="4" id="KW-1185">Reference proteome</keyword>
<evidence type="ECO:0000313" key="3">
    <source>
        <dbReference type="EMBL" id="KAB1225082.1"/>
    </source>
</evidence>